<sequence>VNPAAPVPRRSLLSDLLNNQSQGVENNGGSRLEQSANRRRMLKSMRRYSLDVSDMNIYDALRKYPGSNASTLKPISSEGEGGAVGSTQLFADTPTIRYLGNPPVKSKLLRRGADGDNDGPDYFGGEDRVW</sequence>
<reference evidence="2" key="1">
    <citation type="journal article" date="2020" name="Fungal Divers.">
        <title>Resolving the Mortierellaceae phylogeny through synthesis of multi-gene phylogenetics and phylogenomics.</title>
        <authorList>
            <person name="Vandepol N."/>
            <person name="Liber J."/>
            <person name="Desiro A."/>
            <person name="Na H."/>
            <person name="Kennedy M."/>
            <person name="Barry K."/>
            <person name="Grigoriev I.V."/>
            <person name="Miller A.N."/>
            <person name="O'Donnell K."/>
            <person name="Stajich J.E."/>
            <person name="Bonito G."/>
        </authorList>
    </citation>
    <scope>NUCLEOTIDE SEQUENCE</scope>
    <source>
        <strain evidence="2">KOD1015</strain>
    </source>
</reference>
<proteinExistence type="predicted"/>
<accession>A0A9P6KAT5</accession>
<dbReference type="AlphaFoldDB" id="A0A9P6KAT5"/>
<feature type="region of interest" description="Disordered" evidence="1">
    <location>
        <begin position="107"/>
        <end position="130"/>
    </location>
</feature>
<dbReference type="EMBL" id="JAABOA010004061">
    <property type="protein sequence ID" value="KAF9578051.1"/>
    <property type="molecule type" value="Genomic_DNA"/>
</dbReference>
<name>A0A9P6KAT5_9FUNG</name>
<feature type="compositionally biased region" description="Polar residues" evidence="1">
    <location>
        <begin position="23"/>
        <end position="35"/>
    </location>
</feature>
<dbReference type="OrthoDB" id="2393203at2759"/>
<feature type="non-terminal residue" evidence="2">
    <location>
        <position position="1"/>
    </location>
</feature>
<comment type="caution">
    <text evidence="2">The sequence shown here is derived from an EMBL/GenBank/DDBJ whole genome shotgun (WGS) entry which is preliminary data.</text>
</comment>
<organism evidence="2 3">
    <name type="scientific">Lunasporangiospora selenospora</name>
    <dbReference type="NCBI Taxonomy" id="979761"/>
    <lineage>
        <taxon>Eukaryota</taxon>
        <taxon>Fungi</taxon>
        <taxon>Fungi incertae sedis</taxon>
        <taxon>Mucoromycota</taxon>
        <taxon>Mortierellomycotina</taxon>
        <taxon>Mortierellomycetes</taxon>
        <taxon>Mortierellales</taxon>
        <taxon>Mortierellaceae</taxon>
        <taxon>Lunasporangiospora</taxon>
    </lineage>
</organism>
<evidence type="ECO:0000313" key="3">
    <source>
        <dbReference type="Proteomes" id="UP000780801"/>
    </source>
</evidence>
<evidence type="ECO:0000313" key="2">
    <source>
        <dbReference type="EMBL" id="KAF9578051.1"/>
    </source>
</evidence>
<feature type="region of interest" description="Disordered" evidence="1">
    <location>
        <begin position="16"/>
        <end position="36"/>
    </location>
</feature>
<protein>
    <submittedName>
        <fullName evidence="2">Uncharacterized protein</fullName>
    </submittedName>
</protein>
<evidence type="ECO:0000256" key="1">
    <source>
        <dbReference type="SAM" id="MobiDB-lite"/>
    </source>
</evidence>
<keyword evidence="3" id="KW-1185">Reference proteome</keyword>
<dbReference type="Proteomes" id="UP000780801">
    <property type="component" value="Unassembled WGS sequence"/>
</dbReference>
<gene>
    <name evidence="2" type="ORF">BGW38_006373</name>
</gene>